<dbReference type="Pfam" id="PF01882">
    <property type="entry name" value="DUF58"/>
    <property type="match status" value="1"/>
</dbReference>
<reference evidence="2 3" key="1">
    <citation type="journal article" date="2009" name="Stand. Genomic Sci.">
        <title>Complete genome sequence of Stackebrandtia nassauensis type strain (LLR-40K-21).</title>
        <authorList>
            <person name="Munk C."/>
            <person name="Lapidus A."/>
            <person name="Copeland A."/>
            <person name="Jando M."/>
            <person name="Mayilraj S."/>
            <person name="Glavina Del Rio T."/>
            <person name="Nolan M."/>
            <person name="Chen F."/>
            <person name="Lucas S."/>
            <person name="Tice H."/>
            <person name="Cheng J.F."/>
            <person name="Han C."/>
            <person name="Detter J.C."/>
            <person name="Bruce D."/>
            <person name="Goodwin L."/>
            <person name="Chain P."/>
            <person name="Pitluck S."/>
            <person name="Goker M."/>
            <person name="Ovchinikova G."/>
            <person name="Pati A."/>
            <person name="Ivanova N."/>
            <person name="Mavromatis K."/>
            <person name="Chen A."/>
            <person name="Palaniappan K."/>
            <person name="Land M."/>
            <person name="Hauser L."/>
            <person name="Chang Y.J."/>
            <person name="Jeffries C.D."/>
            <person name="Bristow J."/>
            <person name="Eisen J.A."/>
            <person name="Markowitz V."/>
            <person name="Hugenholtz P."/>
            <person name="Kyrpides N.C."/>
            <person name="Klenk H.P."/>
        </authorList>
    </citation>
    <scope>NUCLEOTIDE SEQUENCE [LARGE SCALE GENOMIC DNA]</scope>
    <source>
        <strain evidence="3">DSM 44728 / CIP 108903 / NRRL B-16338 / NBRC 102104 / LLR-40K-21</strain>
    </source>
</reference>
<proteinExistence type="predicted"/>
<dbReference type="HOGENOM" id="CLU_054927_2_1_11"/>
<accession>D3Q4Z6</accession>
<dbReference type="PANTHER" id="PTHR33608:SF6">
    <property type="entry name" value="BLL2464 PROTEIN"/>
    <property type="match status" value="1"/>
</dbReference>
<keyword evidence="3" id="KW-1185">Reference proteome</keyword>
<dbReference type="AlphaFoldDB" id="D3Q4Z6"/>
<dbReference type="RefSeq" id="WP_013017747.1">
    <property type="nucleotide sequence ID" value="NC_013947.1"/>
</dbReference>
<evidence type="ECO:0000259" key="1">
    <source>
        <dbReference type="Pfam" id="PF01882"/>
    </source>
</evidence>
<dbReference type="KEGG" id="sna:Snas_2494"/>
<evidence type="ECO:0000313" key="2">
    <source>
        <dbReference type="EMBL" id="ADD42176.1"/>
    </source>
</evidence>
<dbReference type="STRING" id="446470.Snas_2494"/>
<gene>
    <name evidence="2" type="ordered locus">Snas_2494</name>
</gene>
<dbReference type="eggNOG" id="COG1721">
    <property type="taxonomic scope" value="Bacteria"/>
</dbReference>
<sequence>MNDAELLALSRGAGHGKNAVEQLNHLQLLINNKLDGLLHGDYLGLLPGPGTEPGESREYRPGDDVRRMDWPVTARTTTPHVRTTIADRELETWLAVDLSASLDFGTAKCLKRDLAIAATAAMAHLTVRGGNRIGAVMGAGGPPRVVPAAPGHSGAQMLLRKVAGLRPERPAKPGRFRRVAAKPGRTDLSLLVERLHRPPRRRGFAVIISDFLAEDGWERPIRKLAVRHDVLAIEIVDPRELELPDVGVMELQDPETGAVMEIQTHDAAFRRQYAHAAQAQRTQIASGLRRAGAARLRLSTDSDWLRDIVRFVASQRHARTRGTTR</sequence>
<dbReference type="Proteomes" id="UP000000844">
    <property type="component" value="Chromosome"/>
</dbReference>
<dbReference type="PANTHER" id="PTHR33608">
    <property type="entry name" value="BLL2464 PROTEIN"/>
    <property type="match status" value="1"/>
</dbReference>
<organism evidence="2 3">
    <name type="scientific">Stackebrandtia nassauensis (strain DSM 44728 / CIP 108903 / NRRL B-16338 / NBRC 102104 / LLR-40K-21)</name>
    <dbReference type="NCBI Taxonomy" id="446470"/>
    <lineage>
        <taxon>Bacteria</taxon>
        <taxon>Bacillati</taxon>
        <taxon>Actinomycetota</taxon>
        <taxon>Actinomycetes</taxon>
        <taxon>Glycomycetales</taxon>
        <taxon>Glycomycetaceae</taxon>
        <taxon>Stackebrandtia</taxon>
    </lineage>
</organism>
<protein>
    <recommendedName>
        <fullName evidence="1">DUF58 domain-containing protein</fullName>
    </recommendedName>
</protein>
<dbReference type="EMBL" id="CP001778">
    <property type="protein sequence ID" value="ADD42176.1"/>
    <property type="molecule type" value="Genomic_DNA"/>
</dbReference>
<name>D3Q4Z6_STANL</name>
<evidence type="ECO:0000313" key="3">
    <source>
        <dbReference type="Proteomes" id="UP000000844"/>
    </source>
</evidence>
<feature type="domain" description="DUF58" evidence="1">
    <location>
        <begin position="55"/>
        <end position="282"/>
    </location>
</feature>
<dbReference type="InterPro" id="IPR002881">
    <property type="entry name" value="DUF58"/>
</dbReference>